<evidence type="ECO:0000313" key="2">
    <source>
        <dbReference type="Proteomes" id="UP000199668"/>
    </source>
</evidence>
<dbReference type="AlphaFoldDB" id="A0A1I4MMJ1"/>
<protein>
    <submittedName>
        <fullName evidence="1">Uncharacterized protein</fullName>
    </submittedName>
</protein>
<accession>A0A1I4MMJ1</accession>
<proteinExistence type="predicted"/>
<dbReference type="EMBL" id="FOTY01000012">
    <property type="protein sequence ID" value="SFM04438.1"/>
    <property type="molecule type" value="Genomic_DNA"/>
</dbReference>
<sequence length="84" mass="9961">MEMVRLRGGTYYTWIHGHLVVLFHIKGNRCSLYIDGSFKGRAPFHYTKAKIHRMKQNKKHDMLYYKGNNIWEEGRKGVLVHVKA</sequence>
<dbReference type="STRING" id="266892.SAMN04488054_11284"/>
<gene>
    <name evidence="1" type="ORF">SAMN04488054_11284</name>
</gene>
<evidence type="ECO:0000313" key="1">
    <source>
        <dbReference type="EMBL" id="SFM04438.1"/>
    </source>
</evidence>
<reference evidence="1 2" key="1">
    <citation type="submission" date="2016-10" db="EMBL/GenBank/DDBJ databases">
        <authorList>
            <person name="de Groot N.N."/>
        </authorList>
    </citation>
    <scope>NUCLEOTIDE SEQUENCE [LARGE SCALE GENOMIC DNA]</scope>
    <source>
        <strain evidence="1 2">CGMCC 1.6134</strain>
    </source>
</reference>
<organism evidence="1 2">
    <name type="scientific">Salibacterium qingdaonense</name>
    <dbReference type="NCBI Taxonomy" id="266892"/>
    <lineage>
        <taxon>Bacteria</taxon>
        <taxon>Bacillati</taxon>
        <taxon>Bacillota</taxon>
        <taxon>Bacilli</taxon>
        <taxon>Bacillales</taxon>
        <taxon>Bacillaceae</taxon>
    </lineage>
</organism>
<name>A0A1I4MMJ1_9BACI</name>
<keyword evidence="2" id="KW-1185">Reference proteome</keyword>
<dbReference type="Proteomes" id="UP000199668">
    <property type="component" value="Unassembled WGS sequence"/>
</dbReference>